<dbReference type="Proteomes" id="UP000596130">
    <property type="component" value="Chromosome"/>
</dbReference>
<reference evidence="2 3" key="1">
    <citation type="submission" date="2020-12" db="EMBL/GenBank/DDBJ databases">
        <title>Identification and biosynthesis of polyene macrolides produced by Streptomyces alfalfae Men-myco-93-63.</title>
        <authorList>
            <person name="Liu D."/>
            <person name="Li Y."/>
            <person name="Liu L."/>
            <person name="Han X."/>
            <person name="Shen F."/>
        </authorList>
    </citation>
    <scope>NUCLEOTIDE SEQUENCE [LARGE SCALE GENOMIC DNA]</scope>
    <source>
        <strain evidence="2 3">Men-myco-93-63</strain>
    </source>
</reference>
<name>A0A7T4PBI6_9ACTN</name>
<protein>
    <submittedName>
        <fullName evidence="2">Uncharacterized protein</fullName>
    </submittedName>
</protein>
<evidence type="ECO:0000313" key="3">
    <source>
        <dbReference type="Proteomes" id="UP000596130"/>
    </source>
</evidence>
<gene>
    <name evidence="2" type="ORF">I8755_01055</name>
</gene>
<sequence>MGHGWPAHVQRLDCAGLAEVLLLRDGEVPDRRDDRAAQSLAALCEAVVARCAPEQLADFLTDQVPQPRAAWILGCALRLAGSHDGARFWWQYAAGADDAPASYCLYLQHLADGDTHAAALWQAQAGVHAPGEGQDADTDGGSRTHRVNTADAGLSTVLQILGRLSRVTPRRHTPAAQAIIDFVATEVAIGYDRHPDLEIRLPGEDFAERLVVTATAFVRHPASSPEPRRVTDIVGRGFTLSGGSPRPDVPDVPAGFVLAGASAGPVPARTAGTSDTWSRCGLGSSGRCGRGARCCARPLYLADVFSAARACAQRTYFNSARSATVLTPNASSSSSPSRSETPFSAEAGAVRISGRLLSAQALSSTLSRSIEAMRLLQVV</sequence>
<dbReference type="EMBL" id="CP065959">
    <property type="protein sequence ID" value="QQC87164.1"/>
    <property type="molecule type" value="Genomic_DNA"/>
</dbReference>
<proteinExistence type="predicted"/>
<feature type="region of interest" description="Disordered" evidence="1">
    <location>
        <begin position="128"/>
        <end position="148"/>
    </location>
</feature>
<evidence type="ECO:0000256" key="1">
    <source>
        <dbReference type="SAM" id="MobiDB-lite"/>
    </source>
</evidence>
<dbReference type="AlphaFoldDB" id="A0A7T4PBI6"/>
<organism evidence="2 3">
    <name type="scientific">Streptomyces alfalfae</name>
    <dbReference type="NCBI Taxonomy" id="1642299"/>
    <lineage>
        <taxon>Bacteria</taxon>
        <taxon>Bacillati</taxon>
        <taxon>Actinomycetota</taxon>
        <taxon>Actinomycetes</taxon>
        <taxon>Kitasatosporales</taxon>
        <taxon>Streptomycetaceae</taxon>
        <taxon>Streptomyces</taxon>
    </lineage>
</organism>
<evidence type="ECO:0000313" key="2">
    <source>
        <dbReference type="EMBL" id="QQC87164.1"/>
    </source>
</evidence>
<accession>A0A7T4PBI6</accession>